<dbReference type="InterPro" id="IPR045018">
    <property type="entry name" value="Azg-like"/>
</dbReference>
<name>A0A7S2WZR1_9CHLO</name>
<feature type="transmembrane region" description="Helical" evidence="7">
    <location>
        <begin position="74"/>
        <end position="96"/>
    </location>
</feature>
<protein>
    <submittedName>
        <fullName evidence="8">Uncharacterized protein</fullName>
    </submittedName>
</protein>
<evidence type="ECO:0000256" key="6">
    <source>
        <dbReference type="ARBA" id="ARBA00023136"/>
    </source>
</evidence>
<feature type="transmembrane region" description="Helical" evidence="7">
    <location>
        <begin position="296"/>
        <end position="319"/>
    </location>
</feature>
<feature type="transmembrane region" description="Helical" evidence="7">
    <location>
        <begin position="359"/>
        <end position="378"/>
    </location>
</feature>
<keyword evidence="4 7" id="KW-0812">Transmembrane</keyword>
<evidence type="ECO:0000256" key="1">
    <source>
        <dbReference type="ARBA" id="ARBA00004127"/>
    </source>
</evidence>
<dbReference type="PANTHER" id="PTHR43337:SF1">
    <property type="entry name" value="XANTHINE_URACIL PERMEASE C887.17-RELATED"/>
    <property type="match status" value="1"/>
</dbReference>
<evidence type="ECO:0000256" key="5">
    <source>
        <dbReference type="ARBA" id="ARBA00022989"/>
    </source>
</evidence>
<feature type="transmembrane region" description="Helical" evidence="7">
    <location>
        <begin position="108"/>
        <end position="133"/>
    </location>
</feature>
<evidence type="ECO:0000313" key="8">
    <source>
        <dbReference type="EMBL" id="CAD9717751.1"/>
    </source>
</evidence>
<feature type="transmembrane region" description="Helical" evidence="7">
    <location>
        <begin position="398"/>
        <end position="426"/>
    </location>
</feature>
<dbReference type="GO" id="GO:0012505">
    <property type="term" value="C:endomembrane system"/>
    <property type="evidence" value="ECO:0007669"/>
    <property type="project" value="UniProtKB-SubCell"/>
</dbReference>
<sequence>MSYILPANAAIMAIAMGQDKRGDLVIATALVSAVASVLMGLMANFPLGVAPGMGLNAYFVFTVVLQKGLSWQEALTAVFVSGWLFLVTTVLGLRWFMLKLIPHGVQLALSAGIGLFLAFLGTQAGGGMGIIVGDEATLVRLNEPLSVEGNYDAHKMWISALVFTVTVVMMAMNVKGAPLVGIIFGTIIAWSECWAQGPTSSVLLYPFGSCSDVAANGLNGTECFCYAPEKVVDVPRVATAGKLSFDILEKKQFWISVVTFYFNDLLGCAGTLIAVTRKASIMDRHGNIPKRQANAAFVADSVSTILGSVLGTSTVTTYIESAAGIVDGGRTGVVAIVVGICFSLSIPFAPLLSNIPDLATGPIVVIVGAMMMTSVEGFEWSNVEDGLPAFLTLLLIPLTFNIAYGIIAGTIFWFIIQIFLIPYRLVKKEDPLKRLKSIVMTKP</sequence>
<accession>A0A7S2WZR1</accession>
<dbReference type="GO" id="GO:0005886">
    <property type="term" value="C:plasma membrane"/>
    <property type="evidence" value="ECO:0007669"/>
    <property type="project" value="TreeGrafter"/>
</dbReference>
<comment type="similarity">
    <text evidence="2">Belongs to the nucleobase:cation symporter-2 (NCS2) (TC 2.A.40) family. Azg-like subfamily.</text>
</comment>
<evidence type="ECO:0000256" key="3">
    <source>
        <dbReference type="ARBA" id="ARBA00022448"/>
    </source>
</evidence>
<gene>
    <name evidence="8" type="ORF">CPRI1469_LOCUS6613</name>
</gene>
<keyword evidence="6 7" id="KW-0472">Membrane</keyword>
<keyword evidence="5 7" id="KW-1133">Transmembrane helix</keyword>
<feature type="transmembrane region" description="Helical" evidence="7">
    <location>
        <begin position="179"/>
        <end position="197"/>
    </location>
</feature>
<evidence type="ECO:0000256" key="7">
    <source>
        <dbReference type="SAM" id="Phobius"/>
    </source>
</evidence>
<keyword evidence="3" id="KW-0813">Transport</keyword>
<organism evidence="8">
    <name type="scientific">Chloropicon primus</name>
    <dbReference type="NCBI Taxonomy" id="1764295"/>
    <lineage>
        <taxon>Eukaryota</taxon>
        <taxon>Viridiplantae</taxon>
        <taxon>Chlorophyta</taxon>
        <taxon>Chloropicophyceae</taxon>
        <taxon>Chloropicales</taxon>
        <taxon>Chloropicaceae</taxon>
        <taxon>Chloropicon</taxon>
    </lineage>
</organism>
<dbReference type="AlphaFoldDB" id="A0A7S2WZR1"/>
<reference evidence="8" key="1">
    <citation type="submission" date="2021-01" db="EMBL/GenBank/DDBJ databases">
        <authorList>
            <person name="Corre E."/>
            <person name="Pelletier E."/>
            <person name="Niang G."/>
            <person name="Scheremetjew M."/>
            <person name="Finn R."/>
            <person name="Kale V."/>
            <person name="Holt S."/>
            <person name="Cochrane G."/>
            <person name="Meng A."/>
            <person name="Brown T."/>
            <person name="Cohen L."/>
        </authorList>
    </citation>
    <scope>NUCLEOTIDE SEQUENCE</scope>
    <source>
        <strain evidence="8">CCMP1205</strain>
    </source>
</reference>
<dbReference type="PANTHER" id="PTHR43337">
    <property type="entry name" value="XANTHINE/URACIL PERMEASE C887.17-RELATED"/>
    <property type="match status" value="1"/>
</dbReference>
<evidence type="ECO:0000256" key="4">
    <source>
        <dbReference type="ARBA" id="ARBA00022692"/>
    </source>
</evidence>
<proteinExistence type="inferred from homology"/>
<feature type="transmembrane region" description="Helical" evidence="7">
    <location>
        <begin position="24"/>
        <end position="45"/>
    </location>
</feature>
<feature type="transmembrane region" description="Helical" evidence="7">
    <location>
        <begin position="253"/>
        <end position="275"/>
    </location>
</feature>
<dbReference type="InterPro" id="IPR006043">
    <property type="entry name" value="NCS2"/>
</dbReference>
<feature type="transmembrane region" description="Helical" evidence="7">
    <location>
        <begin position="331"/>
        <end position="352"/>
    </location>
</feature>
<dbReference type="GO" id="GO:0005345">
    <property type="term" value="F:purine nucleobase transmembrane transporter activity"/>
    <property type="evidence" value="ECO:0007669"/>
    <property type="project" value="TreeGrafter"/>
</dbReference>
<dbReference type="EMBL" id="HBHL01009897">
    <property type="protein sequence ID" value="CAD9717751.1"/>
    <property type="molecule type" value="Transcribed_RNA"/>
</dbReference>
<dbReference type="Pfam" id="PF00860">
    <property type="entry name" value="Xan_ur_permease"/>
    <property type="match status" value="1"/>
</dbReference>
<evidence type="ECO:0000256" key="2">
    <source>
        <dbReference type="ARBA" id="ARBA00005697"/>
    </source>
</evidence>
<comment type="subcellular location">
    <subcellularLocation>
        <location evidence="1">Endomembrane system</location>
        <topology evidence="1">Multi-pass membrane protein</topology>
    </subcellularLocation>
</comment>